<evidence type="ECO:0000313" key="4">
    <source>
        <dbReference type="Proteomes" id="UP001172457"/>
    </source>
</evidence>
<dbReference type="InterPro" id="IPR000504">
    <property type="entry name" value="RRM_dom"/>
</dbReference>
<keyword evidence="4" id="KW-1185">Reference proteome</keyword>
<dbReference type="GO" id="GO:0003824">
    <property type="term" value="F:catalytic activity"/>
    <property type="evidence" value="ECO:0007669"/>
    <property type="project" value="InterPro"/>
</dbReference>
<sequence length="1673" mass="188788">MKQLVRTADDRVALLQSLFDGFVKIRDREDAFAFCNFGSGAVIFQALKITPRLGGVCLPLNSSIKKATSELWDTKVNSGGWQNEGRRADRTMDYGLNGKASTYFFHNFPEHMEECELWKMFRKKGHVVDVFIPRKRSTFGKKFGFVRFLGIHDQSKLVEELNDIWLGNYRLRVNVAKYNRSKRTTHLGKETRSMRGLSGSLFCLSFADVVKGKSPGKFTGQAEATTKDDDKVISLNFAAYELRMLEGALAGECKNFDYLKNLVTCFQEEGWGDLKLSFIGGLSVCISFRNNEEAERFLVENKDIWSYWFSSSMGKWRSTGGTRKRLALVSILGLPSFLLSKESCSIICKNWGQVISGRCRKGIHQVADEGKKKVGIQELSSVRSFTKLKKIADPCSCRDSRGRRRSCDHVNLAGMVVGEPILGDKSQEESTSLDECIPFSNNRNWAKLFEIEKEGDVFCSSDQVDSPSSEELGLNLGFAIETYNKSIGEPLEIERRRSGQMPKILSININGIGDKLKRRWIRGLRKEYEANIFFIQETHVNSLDCVVVRDIWGSDCFDSCSSASIGRSGGLCLIWDCSFFTLETSYQNSNFVAVLGRWAPLGAKCGFINIYAPSMALGRAKLWDDLLRLINNWKDICWVLGGDFNEVRRLEERKGSAFSRSGAATFNEFIATAGLIDPPLGGRKYTWVSADGTKGSKLDRFLFSEKFAELRPNTCSLALPRLYSDHCPIILDCGRVDFGPIPFRFFNSWLRIDSLDEVVRINWSVPMVGVNQSTHIQRLGLKLKRLKSTIKVWKSEMLREKNVERDWLNDRLKSIDLLIDSVCRPNPLLSERALVIEKLTRLDSMELEDVKQRAKCKWIRDGDENSKYFHGLVNHKRRNAINGLLINGVWEAKPEIIKNSIFEFFKEKFSESDLGRPRFRSNLFRKLSTEQNKFLEASFLVQEIKDAIWTCGDDKAPGPDGFSFAFVKKYWDLIGTDFVAAVNHFEKASHFLWGYNDSFISVVPKSKDPLNLSDYRPIHLVGCICKVISKVMASRLSKVIGSVISLEQTAYVKGRNIMDGPLIMGFGKTWIAWVKGLIGSARVSVLVNGSPTPQFPLQKGVRQGDPLSPYLFIIAVEGLIAALKDAVAKGLIIGVNLPGNGTNIASLHFADDAIFMGKWDDNNISNLMKLLRCFHKASGLKVNWCKSTLTGTGVSNSEVARLAMKNGCKEGKIPFVYLGMPIGGSMHVSGGWKSLLEKFDKRNTLSIGGRLTLCKSVLGGLGVYLFSLFKAPMKVISMLERLRKNFFWGIKDGSQKINWVAWSKTINSLESGGLGIGSLYEHNMALLAKWWWRFKTEHDALWKKVITALHGSSGGLGEGKRSGVWGKIANINTALEEDNIPLSSLFLRKLGNGKNTYFWTDLWCGNISLKTKFPRLAALEKNIGCQVADRLLLTVEENNWNWEWRRALRSDRECGQLQDLKNDCSSIRYEGGEDRWTWRLESAGNFTVSSLRAALDDMTLKKGDLTTRWNNLVPRKVRIHFSRTRMDRVPTKKNLTMKGIHLDSVVCVLCKGQVEDRDHIFATSPKSTEVRRAINKWWSDAIPEPADSLLGVLGTDLDLSKSSKREVIKDAIVQSYTWVVWKARNEELFNGKPFCPLRAANDIHSLVFSWVSSRSKVGFSLTWYDWSCNPGLI</sequence>
<dbReference type="CDD" id="cd01650">
    <property type="entry name" value="RT_nLTR_like"/>
    <property type="match status" value="1"/>
</dbReference>
<dbReference type="Proteomes" id="UP001172457">
    <property type="component" value="Chromosome 3"/>
</dbReference>
<proteinExistence type="predicted"/>
<dbReference type="PANTHER" id="PTHR33116:SF77">
    <property type="entry name" value="RNA-DIRECTED DNA POLYMERASE"/>
    <property type="match status" value="1"/>
</dbReference>
<dbReference type="InterPro" id="IPR026960">
    <property type="entry name" value="RVT-Znf"/>
</dbReference>
<dbReference type="SMART" id="SM00360">
    <property type="entry name" value="RRM"/>
    <property type="match status" value="1"/>
</dbReference>
<dbReference type="EMBL" id="JARYMX010000003">
    <property type="protein sequence ID" value="KAJ9558649.1"/>
    <property type="molecule type" value="Genomic_DNA"/>
</dbReference>
<keyword evidence="1" id="KW-0694">RNA-binding</keyword>
<dbReference type="CDD" id="cd00590">
    <property type="entry name" value="RRM_SF"/>
    <property type="match status" value="1"/>
</dbReference>
<dbReference type="PANTHER" id="PTHR33116">
    <property type="entry name" value="REVERSE TRANSCRIPTASE ZINC-BINDING DOMAIN-CONTAINING PROTEIN-RELATED-RELATED"/>
    <property type="match status" value="1"/>
</dbReference>
<dbReference type="Pfam" id="PF00076">
    <property type="entry name" value="RRM_1"/>
    <property type="match status" value="1"/>
</dbReference>
<dbReference type="InterPro" id="IPR000477">
    <property type="entry name" value="RT_dom"/>
</dbReference>
<dbReference type="Gene3D" id="3.60.10.10">
    <property type="entry name" value="Endonuclease/exonuclease/phosphatase"/>
    <property type="match status" value="1"/>
</dbReference>
<dbReference type="InterPro" id="IPR035979">
    <property type="entry name" value="RBD_domain_sf"/>
</dbReference>
<dbReference type="InterPro" id="IPR043502">
    <property type="entry name" value="DNA/RNA_pol_sf"/>
</dbReference>
<evidence type="ECO:0000259" key="2">
    <source>
        <dbReference type="PROSITE" id="PS50102"/>
    </source>
</evidence>
<name>A0AA38WQI4_9ASTR</name>
<dbReference type="SUPFAM" id="SSF54928">
    <property type="entry name" value="RNA-binding domain, RBD"/>
    <property type="match status" value="1"/>
</dbReference>
<accession>A0AA38WQI4</accession>
<dbReference type="InterPro" id="IPR036691">
    <property type="entry name" value="Endo/exonu/phosph_ase_sf"/>
</dbReference>
<dbReference type="PROSITE" id="PS50102">
    <property type="entry name" value="RRM"/>
    <property type="match status" value="1"/>
</dbReference>
<protein>
    <recommendedName>
        <fullName evidence="2">RRM domain-containing protein</fullName>
    </recommendedName>
</protein>
<dbReference type="Gene3D" id="3.30.70.330">
    <property type="match status" value="1"/>
</dbReference>
<organism evidence="3 4">
    <name type="scientific">Centaurea solstitialis</name>
    <name type="common">yellow star-thistle</name>
    <dbReference type="NCBI Taxonomy" id="347529"/>
    <lineage>
        <taxon>Eukaryota</taxon>
        <taxon>Viridiplantae</taxon>
        <taxon>Streptophyta</taxon>
        <taxon>Embryophyta</taxon>
        <taxon>Tracheophyta</taxon>
        <taxon>Spermatophyta</taxon>
        <taxon>Magnoliopsida</taxon>
        <taxon>eudicotyledons</taxon>
        <taxon>Gunneridae</taxon>
        <taxon>Pentapetalae</taxon>
        <taxon>asterids</taxon>
        <taxon>campanulids</taxon>
        <taxon>Asterales</taxon>
        <taxon>Asteraceae</taxon>
        <taxon>Carduoideae</taxon>
        <taxon>Cardueae</taxon>
        <taxon>Centaureinae</taxon>
        <taxon>Centaurea</taxon>
    </lineage>
</organism>
<dbReference type="Pfam" id="PF13966">
    <property type="entry name" value="zf-RVT"/>
    <property type="match status" value="1"/>
</dbReference>
<evidence type="ECO:0000256" key="1">
    <source>
        <dbReference type="PROSITE-ProRule" id="PRU00176"/>
    </source>
</evidence>
<dbReference type="SUPFAM" id="SSF56219">
    <property type="entry name" value="DNase I-like"/>
    <property type="match status" value="1"/>
</dbReference>
<dbReference type="InterPro" id="IPR005135">
    <property type="entry name" value="Endo/exonuclease/phosphatase"/>
</dbReference>
<dbReference type="InterPro" id="IPR012677">
    <property type="entry name" value="Nucleotide-bd_a/b_plait_sf"/>
</dbReference>
<dbReference type="Pfam" id="PF03372">
    <property type="entry name" value="Exo_endo_phos"/>
    <property type="match status" value="1"/>
</dbReference>
<comment type="caution">
    <text evidence="3">The sequence shown here is derived from an EMBL/GenBank/DDBJ whole genome shotgun (WGS) entry which is preliminary data.</text>
</comment>
<dbReference type="GO" id="GO:0003723">
    <property type="term" value="F:RNA binding"/>
    <property type="evidence" value="ECO:0007669"/>
    <property type="project" value="UniProtKB-UniRule"/>
</dbReference>
<evidence type="ECO:0000313" key="3">
    <source>
        <dbReference type="EMBL" id="KAJ9558649.1"/>
    </source>
</evidence>
<gene>
    <name evidence="3" type="ORF">OSB04_013263</name>
</gene>
<dbReference type="Pfam" id="PF00078">
    <property type="entry name" value="RVT_1"/>
    <property type="match status" value="1"/>
</dbReference>
<reference evidence="3" key="1">
    <citation type="submission" date="2023-03" db="EMBL/GenBank/DDBJ databases">
        <title>Chromosome-scale reference genome and RAD-based genetic map of yellow starthistle (Centaurea solstitialis) reveal putative structural variation and QTLs associated with invader traits.</title>
        <authorList>
            <person name="Reatini B."/>
            <person name="Cang F.A."/>
            <person name="Jiang Q."/>
            <person name="Mckibben M.T.W."/>
            <person name="Barker M.S."/>
            <person name="Rieseberg L.H."/>
            <person name="Dlugosch K.M."/>
        </authorList>
    </citation>
    <scope>NUCLEOTIDE SEQUENCE</scope>
    <source>
        <strain evidence="3">CAN-66</strain>
        <tissue evidence="3">Leaf</tissue>
    </source>
</reference>
<feature type="domain" description="RRM" evidence="2">
    <location>
        <begin position="101"/>
        <end position="178"/>
    </location>
</feature>
<dbReference type="SUPFAM" id="SSF56672">
    <property type="entry name" value="DNA/RNA polymerases"/>
    <property type="match status" value="1"/>
</dbReference>